<dbReference type="GO" id="GO:0051205">
    <property type="term" value="P:protein insertion into membrane"/>
    <property type="evidence" value="ECO:0007669"/>
    <property type="project" value="TreeGrafter"/>
</dbReference>
<comment type="subcellular location">
    <subcellularLocation>
        <location evidence="1">Cell inner membrane</location>
        <topology evidence="1">Multi-pass membrane protein</topology>
    </subcellularLocation>
    <subcellularLocation>
        <location evidence="13">Cell membrane</location>
        <topology evidence="13">Multi-pass membrane protein</topology>
    </subcellularLocation>
</comment>
<dbReference type="GO" id="GO:0015031">
    <property type="term" value="P:protein transport"/>
    <property type="evidence" value="ECO:0007669"/>
    <property type="project" value="UniProtKB-KW"/>
</dbReference>
<dbReference type="HAMAP" id="MF_01810">
    <property type="entry name" value="YidC_type1"/>
    <property type="match status" value="1"/>
</dbReference>
<dbReference type="NCBIfam" id="TIGR03593">
    <property type="entry name" value="yidC_nterm"/>
    <property type="match status" value="1"/>
</dbReference>
<evidence type="ECO:0000256" key="5">
    <source>
        <dbReference type="ARBA" id="ARBA00022475"/>
    </source>
</evidence>
<evidence type="ECO:0000256" key="8">
    <source>
        <dbReference type="ARBA" id="ARBA00022989"/>
    </source>
</evidence>
<protein>
    <recommendedName>
        <fullName evidence="3 13">Membrane protein insertase YidC</fullName>
    </recommendedName>
    <alternativeName>
        <fullName evidence="12 13">Foldase YidC</fullName>
    </alternativeName>
    <alternativeName>
        <fullName evidence="11 13">Membrane integrase YidC</fullName>
    </alternativeName>
    <alternativeName>
        <fullName evidence="13">Membrane protein YidC</fullName>
    </alternativeName>
</protein>
<dbReference type="CDD" id="cd20070">
    <property type="entry name" value="5TM_YidC_Alb3"/>
    <property type="match status" value="1"/>
</dbReference>
<dbReference type="Pfam" id="PF14849">
    <property type="entry name" value="YidC_periplas"/>
    <property type="match status" value="1"/>
</dbReference>
<dbReference type="InterPro" id="IPR047196">
    <property type="entry name" value="YidC_ALB_C"/>
</dbReference>
<dbReference type="InterPro" id="IPR019998">
    <property type="entry name" value="Membr_insert_YidC"/>
</dbReference>
<evidence type="ECO:0000256" key="1">
    <source>
        <dbReference type="ARBA" id="ARBA00004429"/>
    </source>
</evidence>
<evidence type="ECO:0000256" key="7">
    <source>
        <dbReference type="ARBA" id="ARBA00022927"/>
    </source>
</evidence>
<evidence type="ECO:0000256" key="4">
    <source>
        <dbReference type="ARBA" id="ARBA00022448"/>
    </source>
</evidence>
<dbReference type="NCBIfam" id="TIGR03592">
    <property type="entry name" value="yidC_oxa1_cterm"/>
    <property type="match status" value="1"/>
</dbReference>
<evidence type="ECO:0000256" key="13">
    <source>
        <dbReference type="HAMAP-Rule" id="MF_01810"/>
    </source>
</evidence>
<dbReference type="PRINTS" id="PR00701">
    <property type="entry name" value="60KDINNERMP"/>
</dbReference>
<comment type="subunit">
    <text evidence="13">Interacts with the Sec translocase complex via SecD. Specifically interacts with transmembrane segments of nascent integral membrane proteins during membrane integration.</text>
</comment>
<dbReference type="PANTHER" id="PTHR12428:SF65">
    <property type="entry name" value="CYTOCHROME C OXIDASE ASSEMBLY PROTEIN COX18, MITOCHONDRIAL"/>
    <property type="match status" value="1"/>
</dbReference>
<evidence type="ECO:0000256" key="3">
    <source>
        <dbReference type="ARBA" id="ARBA00015325"/>
    </source>
</evidence>
<evidence type="ECO:0000259" key="14">
    <source>
        <dbReference type="Pfam" id="PF02096"/>
    </source>
</evidence>
<dbReference type="Proteomes" id="UP001204144">
    <property type="component" value="Unassembled WGS sequence"/>
</dbReference>
<feature type="domain" description="Membrane insertase YidC N-terminal" evidence="15">
    <location>
        <begin position="71"/>
        <end position="336"/>
    </location>
</feature>
<dbReference type="Pfam" id="PF02096">
    <property type="entry name" value="60KD_IMP"/>
    <property type="match status" value="1"/>
</dbReference>
<dbReference type="InterPro" id="IPR038221">
    <property type="entry name" value="YidC_periplasmic_sf"/>
</dbReference>
<feature type="transmembrane region" description="Helical" evidence="13">
    <location>
        <begin position="361"/>
        <end position="381"/>
    </location>
</feature>
<organism evidence="16 17">
    <name type="scientific">Lacihabitans soyangensis</name>
    <dbReference type="NCBI Taxonomy" id="869394"/>
    <lineage>
        <taxon>Bacteria</taxon>
        <taxon>Pseudomonadati</taxon>
        <taxon>Bacteroidota</taxon>
        <taxon>Cytophagia</taxon>
        <taxon>Cytophagales</taxon>
        <taxon>Leadbetterellaceae</taxon>
        <taxon>Lacihabitans</taxon>
    </lineage>
</organism>
<comment type="caution">
    <text evidence="16">The sequence shown here is derived from an EMBL/GenBank/DDBJ whole genome shotgun (WGS) entry which is preliminary data.</text>
</comment>
<keyword evidence="4 13" id="KW-0813">Transport</keyword>
<dbReference type="GO" id="GO:0005886">
    <property type="term" value="C:plasma membrane"/>
    <property type="evidence" value="ECO:0007669"/>
    <property type="project" value="UniProtKB-SubCell"/>
</dbReference>
<evidence type="ECO:0000313" key="16">
    <source>
        <dbReference type="EMBL" id="MCP9761387.1"/>
    </source>
</evidence>
<evidence type="ECO:0000256" key="12">
    <source>
        <dbReference type="ARBA" id="ARBA00033342"/>
    </source>
</evidence>
<feature type="transmembrane region" description="Helical" evidence="13">
    <location>
        <begin position="521"/>
        <end position="543"/>
    </location>
</feature>
<reference evidence="16 17" key="1">
    <citation type="submission" date="2018-11" db="EMBL/GenBank/DDBJ databases">
        <title>Novel bacteria species description.</title>
        <authorList>
            <person name="Han J.-H."/>
        </authorList>
    </citation>
    <scope>NUCLEOTIDE SEQUENCE [LARGE SCALE GENOMIC DNA]</scope>
    <source>
        <strain evidence="16 17">KCTC23259</strain>
    </source>
</reference>
<feature type="transmembrane region" description="Helical" evidence="13">
    <location>
        <begin position="479"/>
        <end position="501"/>
    </location>
</feature>
<dbReference type="CDD" id="cd19961">
    <property type="entry name" value="EcYidC-like_peri"/>
    <property type="match status" value="1"/>
</dbReference>
<keyword evidence="17" id="KW-1185">Reference proteome</keyword>
<comment type="function">
    <text evidence="13">Required for the insertion and/or proper folding and/or complex formation of integral membrane proteins into the membrane. Involved in integration of membrane proteins that insert both dependently and independently of the Sec translocase complex, as well as at least some lipoproteins. Aids folding of multispanning membrane proteins.</text>
</comment>
<name>A0AAE3GY84_9BACT</name>
<dbReference type="AlphaFoldDB" id="A0AAE3GY84"/>
<evidence type="ECO:0000313" key="17">
    <source>
        <dbReference type="Proteomes" id="UP001204144"/>
    </source>
</evidence>
<dbReference type="GO" id="GO:0032977">
    <property type="term" value="F:membrane insertase activity"/>
    <property type="evidence" value="ECO:0007669"/>
    <property type="project" value="InterPro"/>
</dbReference>
<sequence length="613" mass="68864">MEKLDKNYIIGFILLFLMYGTYIYFNDSLTPPAEPVKTEAAAAKKPTAATTAPNTLVVADSSVANAPEQLVTAENENIKVTLSSKGAKIVKVELKNYKTFDAYQANKKESLVLYDGKNTGSDFQIPTNAGDVSLSNLSFAVSKPSVNVVGEKSENIIFSVPVSGGKIEKIYTITGKGFEIKQEIKTEGLGAVLKNAPSTMIWENPMLVLENDLSENRKAAQINYFDKEETFEDLGLGSTSDENETAELPVKWFSFKQKYFTSGVVSENGYFEKTQYDLKTPVEDSSIVKLGKITAQIPFTDLSQNKVSLKYYFGPNDLDALKSVGNDFQKNLYLGYDIVKPVNLYVFVPLFNWVESFVSNYGLLIILVVLMIKITLTPLIYKSYVSSAKMRVLAPEIAAIKEKVGDDAVKVQQETMKLYQQVGVSPLSGCVPLLLQMPILMSVFFLFPNMLMFRQKNFLWANDLSTYDSLISWGFNLPIIGHHISLFVVLMTLSSLAFTYYNNQVTPDQPGPVDMKKLSYIFPLVFFFVLNSFPAALSFYYLVSNVVTIAQQLIVRKFIDEDKILAILEKNRKNYHSKPQKKSKFGDFIQKQLQASEEMKKQSTELKNSRKKK</sequence>
<keyword evidence="9 13" id="KW-0472">Membrane</keyword>
<gene>
    <name evidence="13 16" type="primary">yidC</name>
    <name evidence="16" type="ORF">EGI31_00360</name>
</gene>
<keyword evidence="7 13" id="KW-0653">Protein transport</keyword>
<dbReference type="RefSeq" id="WP_255035122.1">
    <property type="nucleotide sequence ID" value="NZ_RJUF01000001.1"/>
</dbReference>
<proteinExistence type="inferred from homology"/>
<dbReference type="Gene3D" id="2.70.98.90">
    <property type="match status" value="1"/>
</dbReference>
<evidence type="ECO:0000256" key="2">
    <source>
        <dbReference type="ARBA" id="ARBA00010527"/>
    </source>
</evidence>
<dbReference type="InterPro" id="IPR028053">
    <property type="entry name" value="Membr_insert_YidC_N"/>
</dbReference>
<keyword evidence="8 13" id="KW-1133">Transmembrane helix</keyword>
<dbReference type="EMBL" id="RJUF01000001">
    <property type="protein sequence ID" value="MCP9761387.1"/>
    <property type="molecule type" value="Genomic_DNA"/>
</dbReference>
<feature type="transmembrane region" description="Helical" evidence="13">
    <location>
        <begin position="7"/>
        <end position="25"/>
    </location>
</feature>
<evidence type="ECO:0000256" key="11">
    <source>
        <dbReference type="ARBA" id="ARBA00033245"/>
    </source>
</evidence>
<feature type="transmembrane region" description="Helical" evidence="13">
    <location>
        <begin position="426"/>
        <end position="447"/>
    </location>
</feature>
<keyword evidence="10 13" id="KW-0143">Chaperone</keyword>
<accession>A0AAE3GY84</accession>
<dbReference type="InterPro" id="IPR001708">
    <property type="entry name" value="YidC/ALB3/OXA1/COX18"/>
</dbReference>
<evidence type="ECO:0000256" key="10">
    <source>
        <dbReference type="ARBA" id="ARBA00023186"/>
    </source>
</evidence>
<dbReference type="InterPro" id="IPR028055">
    <property type="entry name" value="YidC/Oxa/ALB_C"/>
</dbReference>
<dbReference type="PANTHER" id="PTHR12428">
    <property type="entry name" value="OXA1"/>
    <property type="match status" value="1"/>
</dbReference>
<comment type="similarity">
    <text evidence="2 13">Belongs to the OXA1/ALB3/YidC family. Type 1 subfamily.</text>
</comment>
<keyword evidence="6 13" id="KW-0812">Transmembrane</keyword>
<evidence type="ECO:0000256" key="9">
    <source>
        <dbReference type="ARBA" id="ARBA00023136"/>
    </source>
</evidence>
<dbReference type="NCBIfam" id="NF002356">
    <property type="entry name" value="PRK01318.2-3"/>
    <property type="match status" value="1"/>
</dbReference>
<evidence type="ECO:0000256" key="6">
    <source>
        <dbReference type="ARBA" id="ARBA00022692"/>
    </source>
</evidence>
<evidence type="ECO:0000259" key="15">
    <source>
        <dbReference type="Pfam" id="PF14849"/>
    </source>
</evidence>
<feature type="domain" description="Membrane insertase YidC/Oxa/ALB C-terminal" evidence="14">
    <location>
        <begin position="361"/>
        <end position="557"/>
    </location>
</feature>
<keyword evidence="5 13" id="KW-1003">Cell membrane</keyword>